<dbReference type="InParanoid" id="A0A5E4GM01"/>
<name>A0A5E4GM01_PRUDU</name>
<accession>A0A5E4GM01</accession>
<evidence type="ECO:0000313" key="1">
    <source>
        <dbReference type="EMBL" id="VVA40829.1"/>
    </source>
</evidence>
<feature type="non-terminal residue" evidence="1">
    <location>
        <position position="51"/>
    </location>
</feature>
<feature type="non-terminal residue" evidence="1">
    <location>
        <position position="1"/>
    </location>
</feature>
<dbReference type="Gramene" id="VVA40829">
    <property type="protein sequence ID" value="VVA40829"/>
    <property type="gene ID" value="Prudul26B007420"/>
</dbReference>
<evidence type="ECO:0000313" key="2">
    <source>
        <dbReference type="Proteomes" id="UP000327085"/>
    </source>
</evidence>
<dbReference type="EMBL" id="CABIKO010001088">
    <property type="protein sequence ID" value="VVA40829.1"/>
    <property type="molecule type" value="Genomic_DNA"/>
</dbReference>
<dbReference type="Proteomes" id="UP000327085">
    <property type="component" value="Unassembled WGS sequence"/>
</dbReference>
<organism evidence="1 2">
    <name type="scientific">Prunus dulcis</name>
    <name type="common">Almond</name>
    <name type="synonym">Amygdalus dulcis</name>
    <dbReference type="NCBI Taxonomy" id="3755"/>
    <lineage>
        <taxon>Eukaryota</taxon>
        <taxon>Viridiplantae</taxon>
        <taxon>Streptophyta</taxon>
        <taxon>Embryophyta</taxon>
        <taxon>Tracheophyta</taxon>
        <taxon>Spermatophyta</taxon>
        <taxon>Magnoliopsida</taxon>
        <taxon>eudicotyledons</taxon>
        <taxon>Gunneridae</taxon>
        <taxon>Pentapetalae</taxon>
        <taxon>rosids</taxon>
        <taxon>fabids</taxon>
        <taxon>Rosales</taxon>
        <taxon>Rosaceae</taxon>
        <taxon>Amygdaloideae</taxon>
        <taxon>Amygdaleae</taxon>
        <taxon>Prunus</taxon>
    </lineage>
</organism>
<dbReference type="AlphaFoldDB" id="A0A5E4GM01"/>
<sequence length="51" mass="5854">GRNASTIIGCLEKGMLVWRTNWRKPCPGKKLIVLYYGGRLGKTNRETYLIQ</sequence>
<gene>
    <name evidence="1" type="ORF">ALMOND_2B007420</name>
</gene>
<reference evidence="2" key="1">
    <citation type="journal article" date="2020" name="Plant J.">
        <title>Transposons played a major role in the diversification between the closely related almond and peach genomes: results from the almond genome sequence.</title>
        <authorList>
            <person name="Alioto T."/>
            <person name="Alexiou K.G."/>
            <person name="Bardil A."/>
            <person name="Barteri F."/>
            <person name="Castanera R."/>
            <person name="Cruz F."/>
            <person name="Dhingra A."/>
            <person name="Duval H."/>
            <person name="Fernandez I Marti A."/>
            <person name="Frias L."/>
            <person name="Galan B."/>
            <person name="Garcia J.L."/>
            <person name="Howad W."/>
            <person name="Gomez-Garrido J."/>
            <person name="Gut M."/>
            <person name="Julca I."/>
            <person name="Morata J."/>
            <person name="Puigdomenech P."/>
            <person name="Ribeca P."/>
            <person name="Rubio Cabetas M.J."/>
            <person name="Vlasova A."/>
            <person name="Wirthensohn M."/>
            <person name="Garcia-Mas J."/>
            <person name="Gabaldon T."/>
            <person name="Casacuberta J.M."/>
            <person name="Arus P."/>
        </authorList>
    </citation>
    <scope>NUCLEOTIDE SEQUENCE [LARGE SCALE GENOMIC DNA]</scope>
    <source>
        <strain evidence="2">cv. Texas</strain>
    </source>
</reference>
<proteinExistence type="predicted"/>
<protein>
    <submittedName>
        <fullName evidence="1">Uncharacterized protein</fullName>
    </submittedName>
</protein>